<dbReference type="NCBIfam" id="TIGR00374">
    <property type="entry name" value="flippase-like domain"/>
    <property type="match status" value="1"/>
</dbReference>
<feature type="transmembrane region" description="Helical" evidence="6">
    <location>
        <begin position="201"/>
        <end position="219"/>
    </location>
</feature>
<keyword evidence="4 6" id="KW-1133">Transmembrane helix</keyword>
<organism evidence="7 8">
    <name type="scientific">BD1-7 clade bacterium</name>
    <dbReference type="NCBI Taxonomy" id="2029982"/>
    <lineage>
        <taxon>Bacteria</taxon>
        <taxon>Pseudomonadati</taxon>
        <taxon>Pseudomonadota</taxon>
        <taxon>Gammaproteobacteria</taxon>
        <taxon>Cellvibrionales</taxon>
        <taxon>Spongiibacteraceae</taxon>
        <taxon>BD1-7 clade</taxon>
    </lineage>
</organism>
<evidence type="ECO:0000256" key="5">
    <source>
        <dbReference type="ARBA" id="ARBA00023136"/>
    </source>
</evidence>
<proteinExistence type="predicted"/>
<name>A0A5S9Q992_9GAMM</name>
<dbReference type="Proteomes" id="UP000434580">
    <property type="component" value="Unassembled WGS sequence"/>
</dbReference>
<sequence length="322" mass="34717">MNKVIHTSLLTVILAVIAYAVVAFLSGGEAVFGAIAHLPAELWLAILGLSLANYLLRYIRWHLYITHDGHARVPHKQHLAVYLAGFSLTMTPGKAGEAMRSLYLKPYGVAHQRSMGAFFVERILDLLAILLMAGMSVSFLASDYSVTAAVVTVSLIVACLVVIKIPKRWIIESPLVKRLPDKLRHAVVFIESMLDNANDLLCVRLLVVGLLIGIVAWGLEGYGLYIVMQAFSPDLGDLSLAMAIYGMGILLGALSFLPGGVGGAEAAMIFLLVKVGFDEASAVAITFICRLATLWFAVAIGGLMMMLLPLLGVKLPEKKESV</sequence>
<dbReference type="AlphaFoldDB" id="A0A5S9Q992"/>
<reference evidence="7 8" key="1">
    <citation type="submission" date="2019-11" db="EMBL/GenBank/DDBJ databases">
        <authorList>
            <person name="Holert J."/>
        </authorList>
    </citation>
    <scope>NUCLEOTIDE SEQUENCE [LARGE SCALE GENOMIC DNA]</scope>
    <source>
        <strain evidence="7">BC5_2</strain>
    </source>
</reference>
<evidence type="ECO:0000256" key="3">
    <source>
        <dbReference type="ARBA" id="ARBA00022692"/>
    </source>
</evidence>
<gene>
    <name evidence="7" type="ORF">DPBNPPHM_01696</name>
</gene>
<comment type="subcellular location">
    <subcellularLocation>
        <location evidence="1">Cell membrane</location>
        <topology evidence="1">Multi-pass membrane protein</topology>
    </subcellularLocation>
</comment>
<feature type="transmembrane region" description="Helical" evidence="6">
    <location>
        <begin position="146"/>
        <end position="163"/>
    </location>
</feature>
<evidence type="ECO:0000313" key="8">
    <source>
        <dbReference type="Proteomes" id="UP000434580"/>
    </source>
</evidence>
<feature type="transmembrane region" description="Helical" evidence="6">
    <location>
        <begin position="123"/>
        <end position="140"/>
    </location>
</feature>
<dbReference type="Pfam" id="PF03706">
    <property type="entry name" value="LPG_synthase_TM"/>
    <property type="match status" value="1"/>
</dbReference>
<dbReference type="PANTHER" id="PTHR39087:SF2">
    <property type="entry name" value="UPF0104 MEMBRANE PROTEIN MJ1595"/>
    <property type="match status" value="1"/>
</dbReference>
<accession>A0A5S9Q992</accession>
<feature type="transmembrane region" description="Helical" evidence="6">
    <location>
        <begin position="30"/>
        <end position="56"/>
    </location>
</feature>
<dbReference type="InterPro" id="IPR022791">
    <property type="entry name" value="L-PG_synthase/AglD"/>
</dbReference>
<keyword evidence="2" id="KW-1003">Cell membrane</keyword>
<feature type="transmembrane region" description="Helical" evidence="6">
    <location>
        <begin position="239"/>
        <end position="257"/>
    </location>
</feature>
<keyword evidence="3 6" id="KW-0812">Transmembrane</keyword>
<dbReference type="GO" id="GO:0005886">
    <property type="term" value="C:plasma membrane"/>
    <property type="evidence" value="ECO:0007669"/>
    <property type="project" value="UniProtKB-SubCell"/>
</dbReference>
<evidence type="ECO:0000256" key="6">
    <source>
        <dbReference type="SAM" id="Phobius"/>
    </source>
</evidence>
<feature type="transmembrane region" description="Helical" evidence="6">
    <location>
        <begin position="294"/>
        <end position="313"/>
    </location>
</feature>
<evidence type="ECO:0000256" key="4">
    <source>
        <dbReference type="ARBA" id="ARBA00022989"/>
    </source>
</evidence>
<evidence type="ECO:0000313" key="7">
    <source>
        <dbReference type="EMBL" id="CAA0113614.1"/>
    </source>
</evidence>
<evidence type="ECO:0000256" key="2">
    <source>
        <dbReference type="ARBA" id="ARBA00022475"/>
    </source>
</evidence>
<protein>
    <submittedName>
        <fullName evidence="7">Uncharacterized protein</fullName>
    </submittedName>
</protein>
<dbReference type="PANTHER" id="PTHR39087">
    <property type="entry name" value="UPF0104 MEMBRANE PROTEIN MJ1595"/>
    <property type="match status" value="1"/>
</dbReference>
<dbReference type="OrthoDB" id="9799911at2"/>
<evidence type="ECO:0000256" key="1">
    <source>
        <dbReference type="ARBA" id="ARBA00004651"/>
    </source>
</evidence>
<keyword evidence="5 6" id="KW-0472">Membrane</keyword>
<dbReference type="EMBL" id="CACSII010000017">
    <property type="protein sequence ID" value="CAA0113614.1"/>
    <property type="molecule type" value="Genomic_DNA"/>
</dbReference>